<dbReference type="OrthoDB" id="143669at2"/>
<dbReference type="GO" id="GO:0005886">
    <property type="term" value="C:plasma membrane"/>
    <property type="evidence" value="ECO:0007669"/>
    <property type="project" value="UniProtKB-SubCell"/>
</dbReference>
<dbReference type="EMBL" id="JGYD01000001">
    <property type="protein sequence ID" value="KSV18955.1"/>
    <property type="molecule type" value="Genomic_DNA"/>
</dbReference>
<dbReference type="Gene3D" id="3.30.70.20">
    <property type="match status" value="1"/>
</dbReference>
<dbReference type="PANTHER" id="PTHR42827">
    <property type="entry name" value="IRON-SULFUR CLUSTER-BINDING PROTEIN-RELATED"/>
    <property type="match status" value="1"/>
</dbReference>
<evidence type="ECO:0000256" key="5">
    <source>
        <dbReference type="ARBA" id="ARBA00022729"/>
    </source>
</evidence>
<accession>A0A0V8M5A5</accession>
<comment type="cofactor">
    <cofactor evidence="10">
        <name>corrinoid</name>
        <dbReference type="ChEBI" id="CHEBI:33913"/>
    </cofactor>
</comment>
<dbReference type="PATRIC" id="fig|61435.5.peg.67"/>
<comment type="subcellular location">
    <subcellularLocation>
        <location evidence="1">Cell membrane</location>
    </subcellularLocation>
</comment>
<evidence type="ECO:0000256" key="1">
    <source>
        <dbReference type="ARBA" id="ARBA00004236"/>
    </source>
</evidence>
<evidence type="ECO:0000256" key="6">
    <source>
        <dbReference type="ARBA" id="ARBA00022737"/>
    </source>
</evidence>
<dbReference type="PROSITE" id="PS51379">
    <property type="entry name" value="4FE4S_FER_2"/>
    <property type="match status" value="1"/>
</dbReference>
<dbReference type="PROSITE" id="PS00198">
    <property type="entry name" value="4FE4S_FER_1"/>
    <property type="match status" value="1"/>
</dbReference>
<dbReference type="PANTHER" id="PTHR42827:SF1">
    <property type="entry name" value="IRON-SULFUR CLUSTER-BINDING PROTEIN"/>
    <property type="match status" value="1"/>
</dbReference>
<reference evidence="12 13" key="1">
    <citation type="journal article" date="2015" name="Sci. Rep.">
        <title>A comparative genomics and reductive dehalogenase gene transcription study of two chloroethene-respiring bacteria, Dehalococcoides mccartyi strains MB and 11a.</title>
        <authorList>
            <person name="Low A."/>
            <person name="Shen Z."/>
            <person name="Cheng D."/>
            <person name="Rogers M.J."/>
            <person name="Lee P.K."/>
            <person name="He J."/>
        </authorList>
    </citation>
    <scope>NUCLEOTIDE SEQUENCE [LARGE SCALE GENOMIC DNA]</scope>
    <source>
        <strain evidence="12 13">MB</strain>
    </source>
</reference>
<dbReference type="NCBIfam" id="TIGR01409">
    <property type="entry name" value="TAT_signal_seq"/>
    <property type="match status" value="1"/>
</dbReference>
<dbReference type="InterPro" id="IPR012832">
    <property type="entry name" value="RDH"/>
</dbReference>
<evidence type="ECO:0000256" key="10">
    <source>
        <dbReference type="ARBA" id="ARBA00029374"/>
    </source>
</evidence>
<feature type="domain" description="4Fe-4S ferredoxin-type" evidence="11">
    <location>
        <begin position="332"/>
        <end position="362"/>
    </location>
</feature>
<dbReference type="GO" id="GO:0046872">
    <property type="term" value="F:metal ion binding"/>
    <property type="evidence" value="ECO:0007669"/>
    <property type="project" value="UniProtKB-KW"/>
</dbReference>
<dbReference type="InterPro" id="IPR017896">
    <property type="entry name" value="4Fe4S_Fe-S-bd"/>
</dbReference>
<dbReference type="SMR" id="A0A0V8M5A5"/>
<dbReference type="InterPro" id="IPR006311">
    <property type="entry name" value="TAT_signal"/>
</dbReference>
<dbReference type="InterPro" id="IPR017900">
    <property type="entry name" value="4Fe4S_Fe_S_CS"/>
</dbReference>
<dbReference type="GO" id="GO:0051539">
    <property type="term" value="F:4 iron, 4 sulfur cluster binding"/>
    <property type="evidence" value="ECO:0007669"/>
    <property type="project" value="UniProtKB-KW"/>
</dbReference>
<keyword evidence="3" id="KW-0004">4Fe-4S</keyword>
<dbReference type="Proteomes" id="UP000053577">
    <property type="component" value="Unassembled WGS sequence"/>
</dbReference>
<evidence type="ECO:0000313" key="12">
    <source>
        <dbReference type="EMBL" id="KSV18955.1"/>
    </source>
</evidence>
<keyword evidence="8" id="KW-0411">Iron-sulfur</keyword>
<keyword evidence="2" id="KW-1003">Cell membrane</keyword>
<evidence type="ECO:0000256" key="3">
    <source>
        <dbReference type="ARBA" id="ARBA00022485"/>
    </source>
</evidence>
<evidence type="ECO:0000313" key="13">
    <source>
        <dbReference type="Proteomes" id="UP000053577"/>
    </source>
</evidence>
<keyword evidence="4" id="KW-0479">Metal-binding</keyword>
<evidence type="ECO:0000256" key="8">
    <source>
        <dbReference type="ARBA" id="ARBA00023014"/>
    </source>
</evidence>
<proteinExistence type="predicted"/>
<organism evidence="12 13">
    <name type="scientific">Dehalococcoides mccartyi</name>
    <dbReference type="NCBI Taxonomy" id="61435"/>
    <lineage>
        <taxon>Bacteria</taxon>
        <taxon>Bacillati</taxon>
        <taxon>Chloroflexota</taxon>
        <taxon>Dehalococcoidia</taxon>
        <taxon>Dehalococcoidales</taxon>
        <taxon>Dehalococcoidaceae</taxon>
        <taxon>Dehalococcoides</taxon>
    </lineage>
</organism>
<dbReference type="NCBIfam" id="TIGR02486">
    <property type="entry name" value="RDH"/>
    <property type="match status" value="1"/>
</dbReference>
<evidence type="ECO:0000256" key="4">
    <source>
        <dbReference type="ARBA" id="ARBA00022723"/>
    </source>
</evidence>
<keyword evidence="7" id="KW-0408">Iron</keyword>
<evidence type="ECO:0000259" key="11">
    <source>
        <dbReference type="PROSITE" id="PS51379"/>
    </source>
</evidence>
<dbReference type="RefSeq" id="WP_058291955.1">
    <property type="nucleotide sequence ID" value="NZ_JAWQJC010000008.1"/>
</dbReference>
<gene>
    <name evidence="12" type="ORF">DA01_00310</name>
</gene>
<dbReference type="Pfam" id="PF13484">
    <property type="entry name" value="Fer4_16"/>
    <property type="match status" value="1"/>
</dbReference>
<dbReference type="AlphaFoldDB" id="A0A0V8M5A5"/>
<evidence type="ECO:0000256" key="2">
    <source>
        <dbReference type="ARBA" id="ARBA00022475"/>
    </source>
</evidence>
<dbReference type="SUPFAM" id="SSF54862">
    <property type="entry name" value="4Fe-4S ferredoxins"/>
    <property type="match status" value="1"/>
</dbReference>
<evidence type="ECO:0000256" key="7">
    <source>
        <dbReference type="ARBA" id="ARBA00023004"/>
    </source>
</evidence>
<keyword evidence="6" id="KW-0677">Repeat</keyword>
<keyword evidence="9" id="KW-0472">Membrane</keyword>
<keyword evidence="5" id="KW-0732">Signal</keyword>
<dbReference type="PROSITE" id="PS51318">
    <property type="entry name" value="TAT"/>
    <property type="match status" value="1"/>
</dbReference>
<dbReference type="InterPro" id="IPR019546">
    <property type="entry name" value="TAT_signal_bac_arc"/>
</dbReference>
<comment type="caution">
    <text evidence="12">The sequence shown here is derived from an EMBL/GenBank/DDBJ whole genome shotgun (WGS) entry which is preliminary data.</text>
</comment>
<protein>
    <submittedName>
        <fullName evidence="12">Dehalogenase</fullName>
    </submittedName>
</protein>
<sequence length="471" mass="53075">MSLFHSVLSRREFMKGLGITGAGVAATAVSAPVFHDLDELAASVDHPTNPWWVKQRDYEDITSEIDWKVFQQWDKKNNNIPPPSAENIAMRAERDYNYDKEGLVQKIPGRDRRSYALAAMVTGLQTAPAWDGTADLADSNQISFADGEVPIWEDTPENNLQTMRAAIHYMGSNNVGAIELNEHMLRIFDKDAVIFEDIAKGFQDSDKVYHIPSSCKWMITCSIQQNYTHCTYQLREDPENYPGKLGLPNFQGRPAIHRAYGDGRYVDWMLQRFINKLGYQAYKAGVTANVALGIFSGLGEQGRATYMMTPRSGLMTRITNYWITDLPLSPTKPIDFGGTKFCETCGRCSEKCPSEALGSQKEPTWEYSKGNRPGYKGWRVDWEKCVGMGAPGRCGVCHTLCPFNHPNDGTVHPLVRSVSCITPVFNSFFSGMDRQFGYGQPKTYDELNDWWIRDLNAYKADVIHGAGTYNW</sequence>
<evidence type="ECO:0000256" key="9">
    <source>
        <dbReference type="ARBA" id="ARBA00023136"/>
    </source>
</evidence>
<name>A0A0V8M5A5_9CHLR</name>